<organism evidence="1">
    <name type="scientific">Anguilla anguilla</name>
    <name type="common">European freshwater eel</name>
    <name type="synonym">Muraena anguilla</name>
    <dbReference type="NCBI Taxonomy" id="7936"/>
    <lineage>
        <taxon>Eukaryota</taxon>
        <taxon>Metazoa</taxon>
        <taxon>Chordata</taxon>
        <taxon>Craniata</taxon>
        <taxon>Vertebrata</taxon>
        <taxon>Euteleostomi</taxon>
        <taxon>Actinopterygii</taxon>
        <taxon>Neopterygii</taxon>
        <taxon>Teleostei</taxon>
        <taxon>Anguilliformes</taxon>
        <taxon>Anguillidae</taxon>
        <taxon>Anguilla</taxon>
    </lineage>
</organism>
<dbReference type="EMBL" id="GBXM01058184">
    <property type="protein sequence ID" value="JAH50393.1"/>
    <property type="molecule type" value="Transcribed_RNA"/>
</dbReference>
<proteinExistence type="predicted"/>
<sequence length="36" mass="4191">MWTIKVNESFSFSLKLCFVRKQPSLVLEALSYLAKL</sequence>
<name>A0A0E9TCF1_ANGAN</name>
<reference evidence="1" key="1">
    <citation type="submission" date="2014-11" db="EMBL/GenBank/DDBJ databases">
        <authorList>
            <person name="Amaro Gonzalez C."/>
        </authorList>
    </citation>
    <scope>NUCLEOTIDE SEQUENCE</scope>
</reference>
<accession>A0A0E9TCF1</accession>
<reference evidence="1" key="2">
    <citation type="journal article" date="2015" name="Fish Shellfish Immunol.">
        <title>Early steps in the European eel (Anguilla anguilla)-Vibrio vulnificus interaction in the gills: Role of the RtxA13 toxin.</title>
        <authorList>
            <person name="Callol A."/>
            <person name="Pajuelo D."/>
            <person name="Ebbesson L."/>
            <person name="Teles M."/>
            <person name="MacKenzie S."/>
            <person name="Amaro C."/>
        </authorList>
    </citation>
    <scope>NUCLEOTIDE SEQUENCE</scope>
</reference>
<protein>
    <submittedName>
        <fullName evidence="1">Uncharacterized protein</fullName>
    </submittedName>
</protein>
<dbReference type="AlphaFoldDB" id="A0A0E9TCF1"/>
<evidence type="ECO:0000313" key="1">
    <source>
        <dbReference type="EMBL" id="JAH50393.1"/>
    </source>
</evidence>